<dbReference type="EMBL" id="BLLK01000062">
    <property type="protein sequence ID" value="GFH58947.1"/>
    <property type="molecule type" value="Genomic_DNA"/>
</dbReference>
<dbReference type="GO" id="GO:0006614">
    <property type="term" value="P:SRP-dependent cotranslational protein targeting to membrane"/>
    <property type="evidence" value="ECO:0007669"/>
    <property type="project" value="InterPro"/>
</dbReference>
<proteinExistence type="predicted"/>
<dbReference type="AlphaFoldDB" id="A0AAD3D6S4"/>
<evidence type="ECO:0000313" key="2">
    <source>
        <dbReference type="Proteomes" id="UP001054902"/>
    </source>
</evidence>
<sequence>MLRIAQIPVKKANFNAISYETFRSFSSESDGFFSRIKNTITGKGGKSAQDDQYAKQISDMANSESWTLSNFHKQVKDSSGGWKAKLPGMGSTETVKQMKAMQALLEAAMAVAGDNASAAELKELGKKEKLKISIKSGADLKDINALISQFQSMDIMHRVLRYRVENDLEIPMDEETAKTVMQRDIKKVLSPQEQKEMQRQRMKLMRRYN</sequence>
<protein>
    <recommendedName>
        <fullName evidence="3">Signal recognition particle SRP54 subunit M-domain domain-containing protein</fullName>
    </recommendedName>
</protein>
<dbReference type="Proteomes" id="UP001054902">
    <property type="component" value="Unassembled WGS sequence"/>
</dbReference>
<organism evidence="1 2">
    <name type="scientific">Chaetoceros tenuissimus</name>
    <dbReference type="NCBI Taxonomy" id="426638"/>
    <lineage>
        <taxon>Eukaryota</taxon>
        <taxon>Sar</taxon>
        <taxon>Stramenopiles</taxon>
        <taxon>Ochrophyta</taxon>
        <taxon>Bacillariophyta</taxon>
        <taxon>Coscinodiscophyceae</taxon>
        <taxon>Chaetocerotophycidae</taxon>
        <taxon>Chaetocerotales</taxon>
        <taxon>Chaetocerotaceae</taxon>
        <taxon>Chaetoceros</taxon>
    </lineage>
</organism>
<name>A0AAD3D6S4_9STRA</name>
<dbReference type="InterPro" id="IPR036891">
    <property type="entry name" value="Signal_recog_part_SRP54_M_sf"/>
</dbReference>
<accession>A0AAD3D6S4</accession>
<gene>
    <name evidence="1" type="ORF">CTEN210_15423</name>
</gene>
<evidence type="ECO:0000313" key="1">
    <source>
        <dbReference type="EMBL" id="GFH58947.1"/>
    </source>
</evidence>
<dbReference type="GO" id="GO:0008312">
    <property type="term" value="F:7S RNA binding"/>
    <property type="evidence" value="ECO:0007669"/>
    <property type="project" value="InterPro"/>
</dbReference>
<evidence type="ECO:0008006" key="3">
    <source>
        <dbReference type="Google" id="ProtNLM"/>
    </source>
</evidence>
<keyword evidence="2" id="KW-1185">Reference proteome</keyword>
<comment type="caution">
    <text evidence="1">The sequence shown here is derived from an EMBL/GenBank/DDBJ whole genome shotgun (WGS) entry which is preliminary data.</text>
</comment>
<dbReference type="SUPFAM" id="SSF47446">
    <property type="entry name" value="Signal peptide-binding domain"/>
    <property type="match status" value="1"/>
</dbReference>
<reference evidence="1 2" key="1">
    <citation type="journal article" date="2021" name="Sci. Rep.">
        <title>The genome of the diatom Chaetoceros tenuissimus carries an ancient integrated fragment of an extant virus.</title>
        <authorList>
            <person name="Hongo Y."/>
            <person name="Kimura K."/>
            <person name="Takaki Y."/>
            <person name="Yoshida Y."/>
            <person name="Baba S."/>
            <person name="Kobayashi G."/>
            <person name="Nagasaki K."/>
            <person name="Hano T."/>
            <person name="Tomaru Y."/>
        </authorList>
    </citation>
    <scope>NUCLEOTIDE SEQUENCE [LARGE SCALE GENOMIC DNA]</scope>
    <source>
        <strain evidence="1 2">NIES-3715</strain>
    </source>
</reference>
<dbReference type="GO" id="GO:0048500">
    <property type="term" value="C:signal recognition particle"/>
    <property type="evidence" value="ECO:0007669"/>
    <property type="project" value="InterPro"/>
</dbReference>